<accession>A0A8J3K8K2</accession>
<feature type="compositionally biased region" description="Polar residues" evidence="1">
    <location>
        <begin position="291"/>
        <end position="301"/>
    </location>
</feature>
<reference evidence="4 5" key="1">
    <citation type="submission" date="2021-01" db="EMBL/GenBank/DDBJ databases">
        <title>Whole genome shotgun sequence of Catellatospora chokoriensis NBRC 107358.</title>
        <authorList>
            <person name="Komaki H."/>
            <person name="Tamura T."/>
        </authorList>
    </citation>
    <scope>NUCLEOTIDE SEQUENCE [LARGE SCALE GENOMIC DNA]</scope>
    <source>
        <strain evidence="4 5">NBRC 107358</strain>
    </source>
</reference>
<dbReference type="CDD" id="cd00118">
    <property type="entry name" value="LysM"/>
    <property type="match status" value="1"/>
</dbReference>
<name>A0A8J3K8K2_9ACTN</name>
<feature type="compositionally biased region" description="Pro residues" evidence="1">
    <location>
        <begin position="242"/>
        <end position="261"/>
    </location>
</feature>
<dbReference type="EMBL" id="BONG01000023">
    <property type="protein sequence ID" value="GIF90489.1"/>
    <property type="molecule type" value="Genomic_DNA"/>
</dbReference>
<feature type="compositionally biased region" description="Polar residues" evidence="1">
    <location>
        <begin position="373"/>
        <end position="390"/>
    </location>
</feature>
<organism evidence="4 5">
    <name type="scientific">Catellatospora chokoriensis</name>
    <dbReference type="NCBI Taxonomy" id="310353"/>
    <lineage>
        <taxon>Bacteria</taxon>
        <taxon>Bacillati</taxon>
        <taxon>Actinomycetota</taxon>
        <taxon>Actinomycetes</taxon>
        <taxon>Micromonosporales</taxon>
        <taxon>Micromonosporaceae</taxon>
        <taxon>Catellatospora</taxon>
    </lineage>
</organism>
<dbReference type="InterPro" id="IPR036779">
    <property type="entry name" value="LysM_dom_sf"/>
</dbReference>
<feature type="domain" description="Bacterial transcriptional activator" evidence="3">
    <location>
        <begin position="718"/>
        <end position="855"/>
    </location>
</feature>
<evidence type="ECO:0000313" key="5">
    <source>
        <dbReference type="Proteomes" id="UP000619293"/>
    </source>
</evidence>
<feature type="transmembrane region" description="Helical" evidence="2">
    <location>
        <begin position="91"/>
        <end position="111"/>
    </location>
</feature>
<dbReference type="Gene3D" id="1.10.10.10">
    <property type="entry name" value="Winged helix-like DNA-binding domain superfamily/Winged helix DNA-binding domain"/>
    <property type="match status" value="1"/>
</dbReference>
<dbReference type="SUPFAM" id="SSF48452">
    <property type="entry name" value="TPR-like"/>
    <property type="match status" value="1"/>
</dbReference>
<protein>
    <recommendedName>
        <fullName evidence="3">Bacterial transcriptional activator domain-containing protein</fullName>
    </recommendedName>
</protein>
<evidence type="ECO:0000256" key="1">
    <source>
        <dbReference type="SAM" id="MobiDB-lite"/>
    </source>
</evidence>
<dbReference type="InterPro" id="IPR036388">
    <property type="entry name" value="WH-like_DNA-bd_sf"/>
</dbReference>
<dbReference type="InterPro" id="IPR005158">
    <property type="entry name" value="BTAD"/>
</dbReference>
<feature type="region of interest" description="Disordered" evidence="1">
    <location>
        <begin position="228"/>
        <end position="301"/>
    </location>
</feature>
<dbReference type="SMART" id="SM01043">
    <property type="entry name" value="BTAD"/>
    <property type="match status" value="1"/>
</dbReference>
<proteinExistence type="predicted"/>
<evidence type="ECO:0000256" key="2">
    <source>
        <dbReference type="SAM" id="Phobius"/>
    </source>
</evidence>
<keyword evidence="2" id="KW-0472">Membrane</keyword>
<dbReference type="AlphaFoldDB" id="A0A8J3K8K2"/>
<sequence>MLISAGGLLAMLAGLPAALVVLVGWPLPDAWPTGEQWMAWLAQPVTVPFLIGLFTCAGWLLWAGLLAAVAAEVLSVVARVDTSRWRLPTPLRAVAAGLVGAVVIAVAGSAARAATTSPAPAATTPRAAASTALVTRDVVETAPSASAATTTKVHHGTITFEVRGERFHAVVRRGDTMSKIARQWLGDADRWPEICRLNWHRHWAKIGGKLRDCDVIYPRWDLRLPADATPPPGAVRVGTPPRVTPPQQPLPAPVPPQPTATPPADADPDGVVEPDITTTAPTTIDQHKDNNQVGSSQQQQPAGIALPGGWVSTALAAGILAAIAAAWAMRHHRYRPRRPTGLQQTDPWWPALPDAVRRLREALRATADDNPAQHPTQPQVGPSTSNDQHTDANTYAAADVHYTNTPAEPQPATTGPALAGIGTLPPGGLVLAGPGAHAAARGLIAATLATADRSPDQLITTRATADVLLGDDNLHHPQLTVATTTADAIEHITRQILSRTRQAQQHDQPSTPPPTVLLLDTADGHGKVLDALLPVAAASNIGAVLLNIHRAAQTMTVDPDGHTDHGTRLAILDAPSTLDLLHITNPAPAAADRPPSDTITATAHEPAAAPTTQAVTKTQVKIIGRPQILDQHGQPITGLRTKAIQTLVLLAVQRTTIAKVDLWEVLFPDATMQRAEERFAVTIADLRNGFRRAAGDKTRNAVPNPGGRYHLDPDLVDVDLWQFSDHLTAADHTTDPDTRHHHLQQALALHAGPLAEGTDYDWTEPHQHTYISKVIDILVTLAQDTGDPRQAAELLDQASALSPANTAVFRRALTAWTRLGMPDRASNAVSRYHAALRYLDVDIDHETAELIRTTS</sequence>
<keyword evidence="2" id="KW-0812">Transmembrane</keyword>
<dbReference type="InterPro" id="IPR011990">
    <property type="entry name" value="TPR-like_helical_dom_sf"/>
</dbReference>
<dbReference type="InterPro" id="IPR051677">
    <property type="entry name" value="AfsR-DnrI-RedD_regulator"/>
</dbReference>
<dbReference type="Gene3D" id="3.10.350.10">
    <property type="entry name" value="LysM domain"/>
    <property type="match status" value="1"/>
</dbReference>
<keyword evidence="5" id="KW-1185">Reference proteome</keyword>
<evidence type="ECO:0000313" key="4">
    <source>
        <dbReference type="EMBL" id="GIF90489.1"/>
    </source>
</evidence>
<keyword evidence="2" id="KW-1133">Transmembrane helix</keyword>
<dbReference type="Pfam" id="PF03704">
    <property type="entry name" value="BTAD"/>
    <property type="match status" value="1"/>
</dbReference>
<gene>
    <name evidence="4" type="ORF">Cch02nite_39330</name>
</gene>
<feature type="region of interest" description="Disordered" evidence="1">
    <location>
        <begin position="367"/>
        <end position="390"/>
    </location>
</feature>
<dbReference type="Gene3D" id="1.25.40.10">
    <property type="entry name" value="Tetratricopeptide repeat domain"/>
    <property type="match status" value="1"/>
</dbReference>
<dbReference type="InterPro" id="IPR018392">
    <property type="entry name" value="LysM"/>
</dbReference>
<dbReference type="PANTHER" id="PTHR35807">
    <property type="entry name" value="TRANSCRIPTIONAL REGULATOR REDD-RELATED"/>
    <property type="match status" value="1"/>
</dbReference>
<comment type="caution">
    <text evidence="4">The sequence shown here is derived from an EMBL/GenBank/DDBJ whole genome shotgun (WGS) entry which is preliminary data.</text>
</comment>
<feature type="transmembrane region" description="Helical" evidence="2">
    <location>
        <begin position="47"/>
        <end position="70"/>
    </location>
</feature>
<evidence type="ECO:0000259" key="3">
    <source>
        <dbReference type="SMART" id="SM01043"/>
    </source>
</evidence>
<dbReference type="Proteomes" id="UP000619293">
    <property type="component" value="Unassembled WGS sequence"/>
</dbReference>
<feature type="transmembrane region" description="Helical" evidence="2">
    <location>
        <begin position="7"/>
        <end position="27"/>
    </location>
</feature>
<dbReference type="PANTHER" id="PTHR35807:SF2">
    <property type="entry name" value="TRANSCRIPTIONAL ACTIVATOR DOMAIN"/>
    <property type="match status" value="1"/>
</dbReference>
<feature type="compositionally biased region" description="Low complexity" evidence="1">
    <location>
        <begin position="273"/>
        <end position="284"/>
    </location>
</feature>